<comment type="similarity">
    <text evidence="1">Belongs to the glycosyl hydrolase 20 family.</text>
</comment>
<keyword evidence="2" id="KW-0378">Hydrolase</keyword>
<keyword evidence="4" id="KW-0732">Signal</keyword>
<evidence type="ECO:0000256" key="2">
    <source>
        <dbReference type="ARBA" id="ARBA00022801"/>
    </source>
</evidence>
<keyword evidence="3" id="KW-0812">Transmembrane</keyword>
<feature type="chain" id="PRO_5046231867" evidence="4">
    <location>
        <begin position="30"/>
        <end position="591"/>
    </location>
</feature>
<sequence length="591" mass="63630">MAVRLYRFRTLVVTLVAIAMLLQASPASATEPTHQTVAAEGTLATALELGLTIPPSSAERFEGEGTPLSAYTTMSASEPGWAHDLRDPNDVHPDLLAEATRLASELAALNGTAPTFAADAATPTIRFIHDPNHRELHLATTAQEIQLTAPDRDGFAILTRTLLALDEHFGEEGIPPLNLTFAPPLEHRSIHLDIARKHYSPEVIRGFIDEAAWAGLNELELHFSEFEGFAIESERYPDIASPDALSKDELRQLVNYGAARGVRLSPSLDMPGHLEHVLDTHPEFRLQTGSGQHTYGGLDITNPEAVAFADDLIEEYAELFPKGSWNLGADEFVDFDDADEVARLTAHAQANHGPTATAFDALTEFVNGRAAKLAELGFTTRVWSDGMLRGSVVTLDPAIEVAYWTTRPEGVTTTDAFAAGGHPLINVNDEFLYCVLGERVGYAYPTGERIFESWTPETFPSLGGTAQEAEAAGAMFAIWSDIPDALSDAEVLERARPGIRAMAWKLAAGGEPAEAGWTEFAASTSEPAPAVAQAELPAGWGESIEVPADEDAAAAPAGSPEFPWWMVWTAGVLAVGLALALIPRRKHRHTA</sequence>
<feature type="transmembrane region" description="Helical" evidence="3">
    <location>
        <begin position="562"/>
        <end position="582"/>
    </location>
</feature>
<keyword evidence="3" id="KW-0472">Membrane</keyword>
<dbReference type="SUPFAM" id="SSF51445">
    <property type="entry name" value="(Trans)glycosidases"/>
    <property type="match status" value="1"/>
</dbReference>
<proteinExistence type="inferred from homology"/>
<dbReference type="InterPro" id="IPR052764">
    <property type="entry name" value="GH20_Enzymes"/>
</dbReference>
<keyword evidence="7" id="KW-1185">Reference proteome</keyword>
<evidence type="ECO:0000256" key="4">
    <source>
        <dbReference type="SAM" id="SignalP"/>
    </source>
</evidence>
<keyword evidence="3" id="KW-1133">Transmembrane helix</keyword>
<dbReference type="EMBL" id="JALXSQ010000025">
    <property type="protein sequence ID" value="MCT2043082.1"/>
    <property type="molecule type" value="Genomic_DNA"/>
</dbReference>
<reference evidence="6 7" key="1">
    <citation type="submission" date="2022-04" db="EMBL/GenBank/DDBJ databases">
        <title>Human microbiome associated bacterial genomes.</title>
        <authorList>
            <person name="Sandstrom S."/>
            <person name="Salamzade R."/>
            <person name="Kalan L.R."/>
        </authorList>
    </citation>
    <scope>NUCLEOTIDE SEQUENCE [LARGE SCALE GENOMIC DNA]</scope>
    <source>
        <strain evidence="7">p3-SID1799</strain>
    </source>
</reference>
<accession>A0ABT2HXP5</accession>
<dbReference type="InterPro" id="IPR017853">
    <property type="entry name" value="GH"/>
</dbReference>
<name>A0ABT2HXP5_9MICO</name>
<evidence type="ECO:0000313" key="6">
    <source>
        <dbReference type="EMBL" id="MCT2043082.1"/>
    </source>
</evidence>
<dbReference type="InterPro" id="IPR025705">
    <property type="entry name" value="Beta_hexosaminidase_sua/sub"/>
</dbReference>
<organism evidence="6 7">
    <name type="scientific">Pseudoclavibacter albus</name>
    <dbReference type="NCBI Taxonomy" id="272241"/>
    <lineage>
        <taxon>Bacteria</taxon>
        <taxon>Bacillati</taxon>
        <taxon>Actinomycetota</taxon>
        <taxon>Actinomycetes</taxon>
        <taxon>Micrococcales</taxon>
        <taxon>Microbacteriaceae</taxon>
        <taxon>Pseudoclavibacter</taxon>
    </lineage>
</organism>
<dbReference type="Pfam" id="PF00728">
    <property type="entry name" value="Glyco_hydro_20"/>
    <property type="match status" value="1"/>
</dbReference>
<dbReference type="InterPro" id="IPR015883">
    <property type="entry name" value="Glyco_hydro_20_cat"/>
</dbReference>
<gene>
    <name evidence="6" type="ORF">M3D15_07020</name>
</gene>
<feature type="signal peptide" evidence="4">
    <location>
        <begin position="1"/>
        <end position="29"/>
    </location>
</feature>
<evidence type="ECO:0000256" key="3">
    <source>
        <dbReference type="SAM" id="Phobius"/>
    </source>
</evidence>
<dbReference type="CDD" id="cd06564">
    <property type="entry name" value="GH20_DspB_LnbB-like"/>
    <property type="match status" value="1"/>
</dbReference>
<dbReference type="PANTHER" id="PTHR43678">
    <property type="entry name" value="PUTATIVE (AFU_ORTHOLOGUE AFUA_2G00640)-RELATED"/>
    <property type="match status" value="1"/>
</dbReference>
<protein>
    <submittedName>
        <fullName evidence="6">Family 20 glycosylhydrolase</fullName>
    </submittedName>
</protein>
<evidence type="ECO:0000259" key="5">
    <source>
        <dbReference type="Pfam" id="PF00728"/>
    </source>
</evidence>
<dbReference type="Proteomes" id="UP001525379">
    <property type="component" value="Unassembled WGS sequence"/>
</dbReference>
<evidence type="ECO:0000313" key="7">
    <source>
        <dbReference type="Proteomes" id="UP001525379"/>
    </source>
</evidence>
<evidence type="ECO:0000256" key="1">
    <source>
        <dbReference type="ARBA" id="ARBA00006285"/>
    </source>
</evidence>
<dbReference type="RefSeq" id="WP_260104354.1">
    <property type="nucleotide sequence ID" value="NZ_JALXSQ010000025.1"/>
</dbReference>
<dbReference type="PANTHER" id="PTHR43678:SF1">
    <property type="entry name" value="BETA-N-ACETYLHEXOSAMINIDASE"/>
    <property type="match status" value="1"/>
</dbReference>
<feature type="domain" description="Glycoside hydrolase family 20 catalytic" evidence="5">
    <location>
        <begin position="186"/>
        <end position="482"/>
    </location>
</feature>
<dbReference type="PRINTS" id="PR00738">
    <property type="entry name" value="GLHYDRLASE20"/>
</dbReference>
<dbReference type="Gene3D" id="3.20.20.80">
    <property type="entry name" value="Glycosidases"/>
    <property type="match status" value="1"/>
</dbReference>
<comment type="caution">
    <text evidence="6">The sequence shown here is derived from an EMBL/GenBank/DDBJ whole genome shotgun (WGS) entry which is preliminary data.</text>
</comment>